<protein>
    <recommendedName>
        <fullName evidence="1">Macro domain-containing protein</fullName>
    </recommendedName>
</protein>
<dbReference type="InterPro" id="IPR002589">
    <property type="entry name" value="Macro_dom"/>
</dbReference>
<dbReference type="PANTHER" id="PTHR11106">
    <property type="entry name" value="GANGLIOSIDE INDUCED DIFFERENTIATION ASSOCIATED PROTEIN 2-RELATED"/>
    <property type="match status" value="1"/>
</dbReference>
<name>A0A6L5Y8G6_9FIRM</name>
<dbReference type="Pfam" id="PF01661">
    <property type="entry name" value="Macro"/>
    <property type="match status" value="1"/>
</dbReference>
<dbReference type="EMBL" id="VUMZ01000017">
    <property type="protein sequence ID" value="MST52805.1"/>
    <property type="molecule type" value="Genomic_DNA"/>
</dbReference>
<dbReference type="SUPFAM" id="SSF52949">
    <property type="entry name" value="Macro domain-like"/>
    <property type="match status" value="1"/>
</dbReference>
<evidence type="ECO:0000313" key="2">
    <source>
        <dbReference type="EMBL" id="MST52805.1"/>
    </source>
</evidence>
<accession>A0A6L5Y8G6</accession>
<dbReference type="SMART" id="SM00506">
    <property type="entry name" value="A1pp"/>
    <property type="match status" value="1"/>
</dbReference>
<proteinExistence type="predicted"/>
<dbReference type="GeneID" id="303115836"/>
<dbReference type="AlphaFoldDB" id="A0A6L5Y8G6"/>
<feature type="domain" description="Macro" evidence="1">
    <location>
        <begin position="1"/>
        <end position="168"/>
    </location>
</feature>
<dbReference type="PROSITE" id="PS51154">
    <property type="entry name" value="MACRO"/>
    <property type="match status" value="1"/>
</dbReference>
<keyword evidence="3" id="KW-1185">Reference proteome</keyword>
<evidence type="ECO:0000259" key="1">
    <source>
        <dbReference type="PROSITE" id="PS51154"/>
    </source>
</evidence>
<reference evidence="2 3" key="1">
    <citation type="submission" date="2019-08" db="EMBL/GenBank/DDBJ databases">
        <title>In-depth cultivation of the pig gut microbiome towards novel bacterial diversity and tailored functional studies.</title>
        <authorList>
            <person name="Wylensek D."/>
            <person name="Hitch T.C.A."/>
            <person name="Clavel T."/>
        </authorList>
    </citation>
    <scope>NUCLEOTIDE SEQUENCE [LARGE SCALE GENOMIC DNA]</scope>
    <source>
        <strain evidence="2 3">WCA-MUC-591-APC-3H</strain>
    </source>
</reference>
<dbReference type="Proteomes" id="UP000474676">
    <property type="component" value="Unassembled WGS sequence"/>
</dbReference>
<sequence>MPFKIIRHDITKVKADAIVNTANPEPCFGSGTDAAIYKAAGEEKLLAERRKIGRIALGEAAVTAAFGLSAKYIIHTVGPAWIDGYHGEFDILRSCYRKSLLLADQLGCESIAFPLIATGVYGFPKDKALDIALSVIRQHLEDSDLNVTLVVFGRSSYQIATGLSEQIEEYIDENYIAEQTAAEYGGAGGLSETMRRRRLRERERFFGSMLNQVMPEETDDMVMSSAEPMADVRESAMSLEDAVNNLGESFQKRLLRMIDERGMTDPEVYKRANVDRKLFSKIRCSEDYIPKKKTIVALAIALKLNLDDTRDLLASAGLALTNNSKSDVIVSFCLENDIYDIFEVNALLFKFGQPTLG</sequence>
<comment type="caution">
    <text evidence="2">The sequence shown here is derived from an EMBL/GenBank/DDBJ whole genome shotgun (WGS) entry which is preliminary data.</text>
</comment>
<dbReference type="InterPro" id="IPR043472">
    <property type="entry name" value="Macro_dom-like"/>
</dbReference>
<dbReference type="RefSeq" id="WP_154575181.1">
    <property type="nucleotide sequence ID" value="NZ_VUMZ01000017.1"/>
</dbReference>
<gene>
    <name evidence="2" type="ORF">FYJ64_10930</name>
</gene>
<organism evidence="2 3">
    <name type="scientific">Hornefia butyriciproducens</name>
    <dbReference type="NCBI Taxonomy" id="2652293"/>
    <lineage>
        <taxon>Bacteria</taxon>
        <taxon>Bacillati</taxon>
        <taxon>Bacillota</taxon>
        <taxon>Clostridia</taxon>
        <taxon>Peptostreptococcales</taxon>
        <taxon>Anaerovoracaceae</taxon>
        <taxon>Hornefia</taxon>
    </lineage>
</organism>
<dbReference type="PANTHER" id="PTHR11106:SF27">
    <property type="entry name" value="MACRO DOMAIN-CONTAINING PROTEIN"/>
    <property type="match status" value="1"/>
</dbReference>
<evidence type="ECO:0000313" key="3">
    <source>
        <dbReference type="Proteomes" id="UP000474676"/>
    </source>
</evidence>
<dbReference type="Gene3D" id="3.40.220.10">
    <property type="entry name" value="Leucine Aminopeptidase, subunit E, domain 1"/>
    <property type="match status" value="1"/>
</dbReference>